<reference evidence="1" key="1">
    <citation type="submission" date="2023-03" db="EMBL/GenBank/DDBJ databases">
        <authorList>
            <person name="Steffen K."/>
            <person name="Cardenas P."/>
        </authorList>
    </citation>
    <scope>NUCLEOTIDE SEQUENCE</scope>
</reference>
<comment type="caution">
    <text evidence="1">The sequence shown here is derived from an EMBL/GenBank/DDBJ whole genome shotgun (WGS) entry which is preliminary data.</text>
</comment>
<gene>
    <name evidence="1" type="ORF">GBAR_LOCUS29882</name>
</gene>
<evidence type="ECO:0000313" key="2">
    <source>
        <dbReference type="Proteomes" id="UP001174909"/>
    </source>
</evidence>
<dbReference type="AlphaFoldDB" id="A0AA35TW75"/>
<keyword evidence="2" id="KW-1185">Reference proteome</keyword>
<organism evidence="1 2">
    <name type="scientific">Geodia barretti</name>
    <name type="common">Barrett's horny sponge</name>
    <dbReference type="NCBI Taxonomy" id="519541"/>
    <lineage>
        <taxon>Eukaryota</taxon>
        <taxon>Metazoa</taxon>
        <taxon>Porifera</taxon>
        <taxon>Demospongiae</taxon>
        <taxon>Heteroscleromorpha</taxon>
        <taxon>Tetractinellida</taxon>
        <taxon>Astrophorina</taxon>
        <taxon>Geodiidae</taxon>
        <taxon>Geodia</taxon>
    </lineage>
</organism>
<proteinExistence type="predicted"/>
<protein>
    <submittedName>
        <fullName evidence="1">Uncharacterized protein</fullName>
    </submittedName>
</protein>
<dbReference type="GO" id="GO:0016705">
    <property type="term" value="F:oxidoreductase activity, acting on paired donors, with incorporation or reduction of molecular oxygen"/>
    <property type="evidence" value="ECO:0007669"/>
    <property type="project" value="InterPro"/>
</dbReference>
<dbReference type="Proteomes" id="UP001174909">
    <property type="component" value="Unassembled WGS sequence"/>
</dbReference>
<dbReference type="InterPro" id="IPR036661">
    <property type="entry name" value="Luciferase-like_sf"/>
</dbReference>
<dbReference type="Gene3D" id="3.20.20.30">
    <property type="entry name" value="Luciferase-like domain"/>
    <property type="match status" value="1"/>
</dbReference>
<name>A0AA35TW75_GEOBA</name>
<dbReference type="EMBL" id="CASHTH010004210">
    <property type="protein sequence ID" value="CAI8054796.1"/>
    <property type="molecule type" value="Genomic_DNA"/>
</dbReference>
<sequence length="71" mass="7789">MFEAAGFAGSEESGWTDEMLDSVLLAGDEETVALKIREMFEWGADEVLASIVTVGDSEESRMRTMRLLAEA</sequence>
<evidence type="ECO:0000313" key="1">
    <source>
        <dbReference type="EMBL" id="CAI8054796.1"/>
    </source>
</evidence>
<dbReference type="SUPFAM" id="SSF51679">
    <property type="entry name" value="Bacterial luciferase-like"/>
    <property type="match status" value="1"/>
</dbReference>
<accession>A0AA35TW75</accession>